<comment type="caution">
    <text evidence="2">The sequence shown here is derived from an EMBL/GenBank/DDBJ whole genome shotgun (WGS) entry which is preliminary data.</text>
</comment>
<keyword evidence="1" id="KW-0472">Membrane</keyword>
<feature type="transmembrane region" description="Helical" evidence="1">
    <location>
        <begin position="113"/>
        <end position="131"/>
    </location>
</feature>
<evidence type="ECO:0008006" key="4">
    <source>
        <dbReference type="Google" id="ProtNLM"/>
    </source>
</evidence>
<proteinExistence type="predicted"/>
<dbReference type="Proteomes" id="UP001172083">
    <property type="component" value="Unassembled WGS sequence"/>
</dbReference>
<accession>A0ABT8LKW4</accession>
<keyword evidence="3" id="KW-1185">Reference proteome</keyword>
<evidence type="ECO:0000313" key="3">
    <source>
        <dbReference type="Proteomes" id="UP001172083"/>
    </source>
</evidence>
<keyword evidence="1" id="KW-1133">Transmembrane helix</keyword>
<feature type="transmembrane region" description="Helical" evidence="1">
    <location>
        <begin position="40"/>
        <end position="60"/>
    </location>
</feature>
<gene>
    <name evidence="2" type="ORF">QQ020_36000</name>
</gene>
<feature type="transmembrane region" description="Helical" evidence="1">
    <location>
        <begin position="72"/>
        <end position="92"/>
    </location>
</feature>
<organism evidence="2 3">
    <name type="scientific">Agaribacillus aureus</name>
    <dbReference type="NCBI Taxonomy" id="3051825"/>
    <lineage>
        <taxon>Bacteria</taxon>
        <taxon>Pseudomonadati</taxon>
        <taxon>Bacteroidota</taxon>
        <taxon>Cytophagia</taxon>
        <taxon>Cytophagales</taxon>
        <taxon>Splendidivirgaceae</taxon>
        <taxon>Agaribacillus</taxon>
    </lineage>
</organism>
<evidence type="ECO:0000256" key="1">
    <source>
        <dbReference type="SAM" id="Phobius"/>
    </source>
</evidence>
<name>A0ABT8LKW4_9BACT</name>
<evidence type="ECO:0000313" key="2">
    <source>
        <dbReference type="EMBL" id="MDN5217532.1"/>
    </source>
</evidence>
<reference evidence="2" key="1">
    <citation type="submission" date="2023-06" db="EMBL/GenBank/DDBJ databases">
        <title>Genomic of Agaribacillus aureum.</title>
        <authorList>
            <person name="Wang G."/>
        </authorList>
    </citation>
    <scope>NUCLEOTIDE SEQUENCE</scope>
    <source>
        <strain evidence="2">BMA12</strain>
    </source>
</reference>
<sequence length="132" mass="15545">MALLLFDFGLVVLIWMVQLIVYPGFGYYDEQRLRSWHKKYTTYITVIVMPLMIGQVVTHLTDIIEAFTLLKLITAIMILVIWLITFLYAVPLHRKIDKGKDIDQTILSLLRINWYRTILWTLVFCLQLVPVS</sequence>
<feature type="transmembrane region" description="Helical" evidence="1">
    <location>
        <begin position="6"/>
        <end position="28"/>
    </location>
</feature>
<dbReference type="RefSeq" id="WP_346762867.1">
    <property type="nucleotide sequence ID" value="NZ_JAUJEB010000024.1"/>
</dbReference>
<keyword evidence="1" id="KW-0812">Transmembrane</keyword>
<protein>
    <recommendedName>
        <fullName evidence="4">Integral membrane protein</fullName>
    </recommendedName>
</protein>
<dbReference type="EMBL" id="JAUJEB010000024">
    <property type="protein sequence ID" value="MDN5217532.1"/>
    <property type="molecule type" value="Genomic_DNA"/>
</dbReference>